<name>A0ABN0ZFW9_9ACTN</name>
<dbReference type="Proteomes" id="UP001499895">
    <property type="component" value="Unassembled WGS sequence"/>
</dbReference>
<evidence type="ECO:0000313" key="2">
    <source>
        <dbReference type="EMBL" id="GAA0446109.1"/>
    </source>
</evidence>
<sequence>MITLRTSLTGVFLVCRLLSRVLAGSHPTQRILRGMHSREVTAGGRAAQERGTVSFRSTSPGVDEEAVAQLEAT</sequence>
<dbReference type="EMBL" id="BAAAHB010000003">
    <property type="protein sequence ID" value="GAA0446109.1"/>
    <property type="molecule type" value="Genomic_DNA"/>
</dbReference>
<keyword evidence="3" id="KW-1185">Reference proteome</keyword>
<protein>
    <recommendedName>
        <fullName evidence="4">Secreted protein</fullName>
    </recommendedName>
</protein>
<evidence type="ECO:0000313" key="3">
    <source>
        <dbReference type="Proteomes" id="UP001499895"/>
    </source>
</evidence>
<gene>
    <name evidence="2" type="ORF">GCM10009544_06150</name>
</gene>
<feature type="region of interest" description="Disordered" evidence="1">
    <location>
        <begin position="41"/>
        <end position="73"/>
    </location>
</feature>
<evidence type="ECO:0008006" key="4">
    <source>
        <dbReference type="Google" id="ProtNLM"/>
    </source>
</evidence>
<evidence type="ECO:0000256" key="1">
    <source>
        <dbReference type="SAM" id="MobiDB-lite"/>
    </source>
</evidence>
<accession>A0ABN0ZFW9</accession>
<comment type="caution">
    <text evidence="2">The sequence shown here is derived from an EMBL/GenBank/DDBJ whole genome shotgun (WGS) entry which is preliminary data.</text>
</comment>
<reference evidence="2 3" key="1">
    <citation type="journal article" date="2019" name="Int. J. Syst. Evol. Microbiol.">
        <title>The Global Catalogue of Microorganisms (GCM) 10K type strain sequencing project: providing services to taxonomists for standard genome sequencing and annotation.</title>
        <authorList>
            <consortium name="The Broad Institute Genomics Platform"/>
            <consortium name="The Broad Institute Genome Sequencing Center for Infectious Disease"/>
            <person name="Wu L."/>
            <person name="Ma J."/>
        </authorList>
    </citation>
    <scope>NUCLEOTIDE SEQUENCE [LARGE SCALE GENOMIC DNA]</scope>
    <source>
        <strain evidence="2 3">JCM 10649</strain>
    </source>
</reference>
<organism evidence="2 3">
    <name type="scientific">Streptomyces stramineus</name>
    <dbReference type="NCBI Taxonomy" id="173861"/>
    <lineage>
        <taxon>Bacteria</taxon>
        <taxon>Bacillati</taxon>
        <taxon>Actinomycetota</taxon>
        <taxon>Actinomycetes</taxon>
        <taxon>Kitasatosporales</taxon>
        <taxon>Streptomycetaceae</taxon>
        <taxon>Streptomyces</taxon>
    </lineage>
</organism>
<proteinExistence type="predicted"/>